<gene>
    <name evidence="1" type="ORF">ASEP1449_LOCUS18003</name>
</gene>
<accession>A0A7S2US46</accession>
<sequence>MADNASDFNAWNPTTWKNVHKFPHEFAKPEDFEKNHPLPEGHIYLDYEPANRKTKFLVQKGAMAQDTSEIRTDDSEFEGYKTEKESKDKMLLKNKEGKVVAVCIQKHTVMVTKVMIYSPLPHYEGHQPDKVTLSDGKPLFLWAEVQKDTSSPADKSAYKLTMESHGGVPIMKDIPLVGGMFGSGGERGAVYFTNEDFKNYHYTTHARVLRQKQHTKGIMGMVDEDAIGITQPYKSELWKDGGHRVMLAPGIDPLIIVCFFAAQDSLKAKFHTDK</sequence>
<reference evidence="1" key="1">
    <citation type="submission" date="2021-01" db="EMBL/GenBank/DDBJ databases">
        <authorList>
            <person name="Corre E."/>
            <person name="Pelletier E."/>
            <person name="Niang G."/>
            <person name="Scheremetjew M."/>
            <person name="Finn R."/>
            <person name="Kale V."/>
            <person name="Holt S."/>
            <person name="Cochrane G."/>
            <person name="Meng A."/>
            <person name="Brown T."/>
            <person name="Cohen L."/>
        </authorList>
    </citation>
    <scope>NUCLEOTIDE SEQUENCE</scope>
    <source>
        <strain evidence="1">CCMP2084</strain>
    </source>
</reference>
<dbReference type="AlphaFoldDB" id="A0A7S2US46"/>
<name>A0A7S2US46_9STRA</name>
<proteinExistence type="predicted"/>
<organism evidence="1">
    <name type="scientific">Attheya septentrionalis</name>
    <dbReference type="NCBI Taxonomy" id="420275"/>
    <lineage>
        <taxon>Eukaryota</taxon>
        <taxon>Sar</taxon>
        <taxon>Stramenopiles</taxon>
        <taxon>Ochrophyta</taxon>
        <taxon>Bacillariophyta</taxon>
        <taxon>Coscinodiscophyceae</taxon>
        <taxon>Chaetocerotophycidae</taxon>
        <taxon>Chaetocerotales</taxon>
        <taxon>Attheyaceae</taxon>
        <taxon>Attheya</taxon>
    </lineage>
</organism>
<protein>
    <submittedName>
        <fullName evidence="1">Uncharacterized protein</fullName>
    </submittedName>
</protein>
<dbReference type="EMBL" id="HBHQ01026597">
    <property type="protein sequence ID" value="CAD9826169.1"/>
    <property type="molecule type" value="Transcribed_RNA"/>
</dbReference>
<evidence type="ECO:0000313" key="1">
    <source>
        <dbReference type="EMBL" id="CAD9826169.1"/>
    </source>
</evidence>